<dbReference type="EMBL" id="JABCMA010000025">
    <property type="protein sequence ID" value="NMR75541.1"/>
    <property type="molecule type" value="Genomic_DNA"/>
</dbReference>
<proteinExistence type="predicted"/>
<name>A0A7H8E083_VIBAL</name>
<dbReference type="AlphaFoldDB" id="A0A7H8E083"/>
<gene>
    <name evidence="1" type="ORF">HKB35_18155</name>
</gene>
<comment type="caution">
    <text evidence="1">The sequence shown here is derived from an EMBL/GenBank/DDBJ whole genome shotgun (WGS) entry which is preliminary data.</text>
</comment>
<dbReference type="RefSeq" id="WP_064369724.1">
    <property type="nucleotide sequence ID" value="NZ_CP013486.1"/>
</dbReference>
<organism evidence="1 2">
    <name type="scientific">Vibrio alginolyticus</name>
    <dbReference type="NCBI Taxonomy" id="663"/>
    <lineage>
        <taxon>Bacteria</taxon>
        <taxon>Pseudomonadati</taxon>
        <taxon>Pseudomonadota</taxon>
        <taxon>Gammaproteobacteria</taxon>
        <taxon>Vibrionales</taxon>
        <taxon>Vibrionaceae</taxon>
        <taxon>Vibrio</taxon>
    </lineage>
</organism>
<evidence type="ECO:0000313" key="1">
    <source>
        <dbReference type="EMBL" id="NMR75541.1"/>
    </source>
</evidence>
<reference evidence="1 2" key="1">
    <citation type="submission" date="2020-04" db="EMBL/GenBank/DDBJ databases">
        <title>Whole-genome sequencing of Vibrio spp. from China reveals different genetic environments of blaCTX-M-14 among diverse lineages.</title>
        <authorList>
            <person name="Zheng Z."/>
            <person name="Ye L."/>
            <person name="Chen S."/>
        </authorList>
    </citation>
    <scope>NUCLEOTIDE SEQUENCE [LARGE SCALE GENOMIC DNA]</scope>
    <source>
        <strain evidence="1 2">Vb1636</strain>
    </source>
</reference>
<evidence type="ECO:0000313" key="2">
    <source>
        <dbReference type="Proteomes" id="UP000565155"/>
    </source>
</evidence>
<sequence length="152" mass="16962">MFKKNELVSLSDEWASKRSAIQERHHDLILISLDELINECGGQEQAAAVIRNFYGLPCVQGTISKARKGANALKIRSQLRFAINTIKEPQSVQAQTKMINHFGRLPVHHDFVCVDGELGLFLGFGLLSRTLQIQVFVGGEFKTVNANEVELI</sequence>
<accession>A0A7H8E083</accession>
<dbReference type="Proteomes" id="UP000565155">
    <property type="component" value="Unassembled WGS sequence"/>
</dbReference>
<protein>
    <submittedName>
        <fullName evidence="1">Uncharacterized protein</fullName>
    </submittedName>
</protein>